<reference evidence="2 3" key="1">
    <citation type="submission" date="2019-07" db="EMBL/GenBank/DDBJ databases">
        <title>De Novo Assembly of kiwifruit Actinidia rufa.</title>
        <authorList>
            <person name="Sugita-Konishi S."/>
            <person name="Sato K."/>
            <person name="Mori E."/>
            <person name="Abe Y."/>
            <person name="Kisaki G."/>
            <person name="Hamano K."/>
            <person name="Suezawa K."/>
            <person name="Otani M."/>
            <person name="Fukuda T."/>
            <person name="Manabe T."/>
            <person name="Gomi K."/>
            <person name="Tabuchi M."/>
            <person name="Akimitsu K."/>
            <person name="Kataoka I."/>
        </authorList>
    </citation>
    <scope>NUCLEOTIDE SEQUENCE [LARGE SCALE GENOMIC DNA]</scope>
    <source>
        <strain evidence="3">cv. Fuchu</strain>
    </source>
</reference>
<comment type="caution">
    <text evidence="2">The sequence shown here is derived from an EMBL/GenBank/DDBJ whole genome shotgun (WGS) entry which is preliminary data.</text>
</comment>
<dbReference type="AlphaFoldDB" id="A0A7J0FZL2"/>
<feature type="transmembrane region" description="Helical" evidence="1">
    <location>
        <begin position="20"/>
        <end position="43"/>
    </location>
</feature>
<dbReference type="OrthoDB" id="10460907at2759"/>
<evidence type="ECO:0000313" key="3">
    <source>
        <dbReference type="Proteomes" id="UP000585474"/>
    </source>
</evidence>
<keyword evidence="1" id="KW-0472">Membrane</keyword>
<keyword evidence="1" id="KW-1133">Transmembrane helix</keyword>
<proteinExistence type="predicted"/>
<evidence type="ECO:0000313" key="2">
    <source>
        <dbReference type="EMBL" id="GFZ04123.1"/>
    </source>
</evidence>
<evidence type="ECO:0000256" key="1">
    <source>
        <dbReference type="SAM" id="Phobius"/>
    </source>
</evidence>
<protein>
    <submittedName>
        <fullName evidence="2">Uncharacterized protein</fullName>
    </submittedName>
</protein>
<keyword evidence="1" id="KW-0812">Transmembrane</keyword>
<organism evidence="2 3">
    <name type="scientific">Actinidia rufa</name>
    <dbReference type="NCBI Taxonomy" id="165716"/>
    <lineage>
        <taxon>Eukaryota</taxon>
        <taxon>Viridiplantae</taxon>
        <taxon>Streptophyta</taxon>
        <taxon>Embryophyta</taxon>
        <taxon>Tracheophyta</taxon>
        <taxon>Spermatophyta</taxon>
        <taxon>Magnoliopsida</taxon>
        <taxon>eudicotyledons</taxon>
        <taxon>Gunneridae</taxon>
        <taxon>Pentapetalae</taxon>
        <taxon>asterids</taxon>
        <taxon>Ericales</taxon>
        <taxon>Actinidiaceae</taxon>
        <taxon>Actinidia</taxon>
    </lineage>
</organism>
<sequence length="44" mass="4866">MASIVANLHLPLLVHGRQPILRTLGKFTVSATGVCFPFLAFWIE</sequence>
<dbReference type="Proteomes" id="UP000585474">
    <property type="component" value="Unassembled WGS sequence"/>
</dbReference>
<accession>A0A7J0FZL2</accession>
<keyword evidence="3" id="KW-1185">Reference proteome</keyword>
<name>A0A7J0FZL2_9ERIC</name>
<gene>
    <name evidence="2" type="ORF">Acr_16g0007470</name>
</gene>
<dbReference type="EMBL" id="BJWL01000016">
    <property type="protein sequence ID" value="GFZ04123.1"/>
    <property type="molecule type" value="Genomic_DNA"/>
</dbReference>